<dbReference type="AlphaFoldDB" id="M7SSX6"/>
<reference evidence="3" key="1">
    <citation type="journal article" date="2013" name="Genome Announc.">
        <title>Draft genome sequence of the grapevine dieback fungus Eutypa lata UCR-EL1.</title>
        <authorList>
            <person name="Blanco-Ulate B."/>
            <person name="Rolshausen P.E."/>
            <person name="Cantu D."/>
        </authorList>
    </citation>
    <scope>NUCLEOTIDE SEQUENCE [LARGE SCALE GENOMIC DNA]</scope>
    <source>
        <strain evidence="3">UCR-EL1</strain>
    </source>
</reference>
<dbReference type="KEGG" id="ela:UCREL1_5405"/>
<keyword evidence="3" id="KW-1185">Reference proteome</keyword>
<evidence type="ECO:0000256" key="1">
    <source>
        <dbReference type="SAM" id="MobiDB-lite"/>
    </source>
</evidence>
<name>M7SSX6_EUTLA</name>
<proteinExistence type="predicted"/>
<protein>
    <submittedName>
        <fullName evidence="2">Uncharacterized protein</fullName>
    </submittedName>
</protein>
<accession>M7SSX6</accession>
<organism evidence="2 3">
    <name type="scientific">Eutypa lata (strain UCR-EL1)</name>
    <name type="common">Grapevine dieback disease fungus</name>
    <name type="synonym">Eutypa armeniacae</name>
    <dbReference type="NCBI Taxonomy" id="1287681"/>
    <lineage>
        <taxon>Eukaryota</taxon>
        <taxon>Fungi</taxon>
        <taxon>Dikarya</taxon>
        <taxon>Ascomycota</taxon>
        <taxon>Pezizomycotina</taxon>
        <taxon>Sordariomycetes</taxon>
        <taxon>Xylariomycetidae</taxon>
        <taxon>Xylariales</taxon>
        <taxon>Diatrypaceae</taxon>
        <taxon>Eutypa</taxon>
    </lineage>
</organism>
<dbReference type="HOGENOM" id="CLU_946756_0_0_1"/>
<feature type="region of interest" description="Disordered" evidence="1">
    <location>
        <begin position="42"/>
        <end position="66"/>
    </location>
</feature>
<gene>
    <name evidence="2" type="ORF">UCREL1_5405</name>
</gene>
<dbReference type="Proteomes" id="UP000012174">
    <property type="component" value="Unassembled WGS sequence"/>
</dbReference>
<evidence type="ECO:0000313" key="2">
    <source>
        <dbReference type="EMBL" id="EMR67593.1"/>
    </source>
</evidence>
<dbReference type="EMBL" id="KB706405">
    <property type="protein sequence ID" value="EMR67593.1"/>
    <property type="molecule type" value="Genomic_DNA"/>
</dbReference>
<sequence length="294" mass="32982">MAEEFDFLKAIYHIRSLMQNEIGSNFQQAFKAELENEIKRTNEMEDRGSSVTEPANPGGRTPPRSGQHLKVSLCYHLWLREYPQAEPQLGSKPVVMEKLNRALTLVTLMQDLDIAITVIDKIEEDDPPQIEAEVATTEGTRTPTHSSVSSACLASPTREDLQNAFDNVFVVHSGILSVIPDDQREFLRQAVLSLATTPWVTFNVGGIHRALQQKVMFPMECQITATSSANVFDAISQFCCYYATEVGGLVSDGGMRYMKDWLHQQQMKFQKAVENCKAQLSKSPDLSNECYDLI</sequence>
<evidence type="ECO:0000313" key="3">
    <source>
        <dbReference type="Proteomes" id="UP000012174"/>
    </source>
</evidence>